<proteinExistence type="inferred from homology"/>
<comment type="caution">
    <text evidence="7">The sequence shown here is derived from an EMBL/GenBank/DDBJ whole genome shotgun (WGS) entry which is preliminary data.</text>
</comment>
<name>A0A642UJR2_DIURU</name>
<evidence type="ECO:0000256" key="5">
    <source>
        <dbReference type="SAM" id="MobiDB-lite"/>
    </source>
</evidence>
<feature type="region of interest" description="Disordered" evidence="5">
    <location>
        <begin position="1"/>
        <end position="35"/>
    </location>
</feature>
<feature type="domain" description="Exocyst complex component Sec3 PIP2-binding N-terminal" evidence="6">
    <location>
        <begin position="95"/>
        <end position="182"/>
    </location>
</feature>
<dbReference type="Pfam" id="PF15277">
    <property type="entry name" value="Sec3-PIP2_bind"/>
    <property type="match status" value="1"/>
</dbReference>
<dbReference type="RefSeq" id="XP_034011339.1">
    <property type="nucleotide sequence ID" value="XM_034156684.1"/>
</dbReference>
<feature type="compositionally biased region" description="Pro residues" evidence="5">
    <location>
        <begin position="472"/>
        <end position="486"/>
    </location>
</feature>
<feature type="compositionally biased region" description="Basic and acidic residues" evidence="5">
    <location>
        <begin position="342"/>
        <end position="357"/>
    </location>
</feature>
<dbReference type="PANTHER" id="PTHR16092">
    <property type="entry name" value="SEC3/SYNTAXIN-RELATED"/>
    <property type="match status" value="1"/>
</dbReference>
<feature type="region of interest" description="Disordered" evidence="5">
    <location>
        <begin position="538"/>
        <end position="558"/>
    </location>
</feature>
<feature type="region of interest" description="Disordered" evidence="5">
    <location>
        <begin position="867"/>
        <end position="929"/>
    </location>
</feature>
<dbReference type="Pfam" id="PF09763">
    <property type="entry name" value="Sec3_CC"/>
    <property type="match status" value="1"/>
</dbReference>
<dbReference type="GO" id="GO:0006887">
    <property type="term" value="P:exocytosis"/>
    <property type="evidence" value="ECO:0007669"/>
    <property type="project" value="UniProtKB-KW"/>
</dbReference>
<dbReference type="GO" id="GO:0000145">
    <property type="term" value="C:exocyst"/>
    <property type="evidence" value="ECO:0007669"/>
    <property type="project" value="InterPro"/>
</dbReference>
<dbReference type="OrthoDB" id="27109at2759"/>
<feature type="compositionally biased region" description="Basic and acidic residues" evidence="5">
    <location>
        <begin position="906"/>
        <end position="921"/>
    </location>
</feature>
<keyword evidence="3" id="KW-0268">Exocytosis</keyword>
<evidence type="ECO:0000256" key="2">
    <source>
        <dbReference type="ARBA" id="ARBA00022448"/>
    </source>
</evidence>
<keyword evidence="8" id="KW-1185">Reference proteome</keyword>
<feature type="compositionally biased region" description="Polar residues" evidence="5">
    <location>
        <begin position="280"/>
        <end position="300"/>
    </location>
</feature>
<evidence type="ECO:0000256" key="3">
    <source>
        <dbReference type="ARBA" id="ARBA00022483"/>
    </source>
</evidence>
<evidence type="ECO:0000259" key="6">
    <source>
        <dbReference type="SMART" id="SM01313"/>
    </source>
</evidence>
<organism evidence="7 8">
    <name type="scientific">Diutina rugosa</name>
    <name type="common">Yeast</name>
    <name type="synonym">Candida rugosa</name>
    <dbReference type="NCBI Taxonomy" id="5481"/>
    <lineage>
        <taxon>Eukaryota</taxon>
        <taxon>Fungi</taxon>
        <taxon>Dikarya</taxon>
        <taxon>Ascomycota</taxon>
        <taxon>Saccharomycotina</taxon>
        <taxon>Pichiomycetes</taxon>
        <taxon>Debaryomycetaceae</taxon>
        <taxon>Diutina</taxon>
    </lineage>
</organism>
<dbReference type="InterPro" id="IPR019160">
    <property type="entry name" value="Sec3_CC"/>
</dbReference>
<evidence type="ECO:0000256" key="4">
    <source>
        <dbReference type="ARBA" id="ARBA00023054"/>
    </source>
</evidence>
<feature type="compositionally biased region" description="Basic and acidic residues" evidence="5">
    <location>
        <begin position="391"/>
        <end position="404"/>
    </location>
</feature>
<gene>
    <name evidence="7" type="ORF">DIURU_003874</name>
</gene>
<sequence>MSGGGNTAASSTASFATPTAPSPAPQAPLDPQQLMASDPVHGRKYIADKLVHDVYSKLTMVAGKRVVETYYLTHTLIKEYSHYPSTPPPPGTAAGSVKSRVLVICARHASGRIMIQKGKFNEQKNLYQIGRTWDMEELRGIKRIAPDEVILTLNKDYYWKVAEGPDRTTRFIKALASYYGSYTGKYPILGGITEAELRLPRTPVTIPIGNDINNDSRKPSVASSIAPNPAVMTGQAHQQAPPPRSQVAFASQPSGSGAPDLNDIPDDDDEFAPPGGSKHINATSMGSPRQPPTNRSHPYGQTSVHQTSVSQQPIPASPPSQDTTAADDESMFNFTPTVPKESSMHSIHDYIRDDHPQNRPGNRSSYFSQRSARSTASSEGASAHPRSPIKTRFDELRNSHRSMEAVEAFGAQLPPRSPLQQQDGNITDDEEEDDTEGSVRRRTSRHSDRGHRRQQSDQRVRALDQLEGQAQPPAPTSPFVPPPHVRPGPVNTDALDTSIQEIENLLGSQFAFDGAESGLSPTDDKGSMTTPKLRQLEEEDGAAGHSTANTTPGPVTPRTHPADIFDAGTPSLQVKKGPRDPEIDELFDEIKWGITDTSEDLLRKLQGELHDVKSKNVRELLNFDAFSDSSVAKEVTTATEEVDHLSTIFKRMELDFKLLLPQINDVDHQSKGLQLKFANQQTLYTTLKDILEKVNVNQQDLAEIANFTHFDQWKQTLPNLERKLENLYLAVQTVKQDNNPEAQGEGTMLALKEYESQYDEVIERFATNFARFVQHKMESLFRASAPSSMAGLMGHNVAQPGMSGVIEVAMVNQLAVDLLVYSALTYFCKQLSPSTVYALNQYFNEHMGRSLERNFIRKLTQVEAKQAQAGTGGVGSQTQDSPISSPTSSVVADNNPLKKGRTLRMSRKEKLRSKFRDRERLSGMSRSPTMETIADTAPLQPAASIPSSPNIPPPPQADFLKAKPGQLDDPMVVTQLIDEARDVIGITQFFVGTFFHYTSQVDALDFKEYLGTHPLEERRKFADKYSGTNIDLDTVMSLDTAAYDTRDVIANMTAIFGNYINTFIKSVNPIDYRIPQILVHLEHWQSVVASKPNQEYVVYNFYKRVIDKLTSQWRKFFSSHFEFAAVTAAVVNPEVLPGVRAANDLIMATERSVANAKHLADTSVRQLIDSTYNEATESLVHMFLREDPLLKSSEFDDHQRHQRLVPILRNVFFLIDSLRQVQGQSINRMVARFDSVFNQIKSKYFAMFLHQSIGKLIEFIVAHEKHGKPSKYNKKSVQALVHFYNHRQLSERAQVTFQSFDASFNLGIDYFERDLVARLWSDLENEYVNIFTRLASVMRQNYPDIDYTAMSKHEIHQVFREAQARRPH</sequence>
<evidence type="ECO:0000256" key="1">
    <source>
        <dbReference type="ARBA" id="ARBA00006518"/>
    </source>
</evidence>
<dbReference type="SMART" id="SM01313">
    <property type="entry name" value="Sec3-PIP2_bind"/>
    <property type="match status" value="1"/>
</dbReference>
<dbReference type="GO" id="GO:0005886">
    <property type="term" value="C:plasma membrane"/>
    <property type="evidence" value="ECO:0007669"/>
    <property type="project" value="TreeGrafter"/>
</dbReference>
<accession>A0A642UJR2</accession>
<evidence type="ECO:0000313" key="7">
    <source>
        <dbReference type="EMBL" id="KAA8900293.1"/>
    </source>
</evidence>
<dbReference type="GO" id="GO:0006893">
    <property type="term" value="P:Golgi to plasma membrane transport"/>
    <property type="evidence" value="ECO:0007669"/>
    <property type="project" value="TreeGrafter"/>
</dbReference>
<dbReference type="Gene3D" id="2.30.29.90">
    <property type="match status" value="1"/>
</dbReference>
<dbReference type="Pfam" id="PF20654">
    <property type="entry name" value="Sec3_C-term"/>
    <property type="match status" value="1"/>
</dbReference>
<dbReference type="InterPro" id="IPR048628">
    <property type="entry name" value="Sec3_C"/>
</dbReference>
<dbReference type="InterPro" id="IPR028258">
    <property type="entry name" value="Sec3-PIP2_bind"/>
</dbReference>
<feature type="compositionally biased region" description="Low complexity" evidence="5">
    <location>
        <begin position="301"/>
        <end position="314"/>
    </location>
</feature>
<keyword evidence="4" id="KW-0175">Coiled coil</keyword>
<comment type="similarity">
    <text evidence="1">Belongs to the SEC3 family.</text>
</comment>
<evidence type="ECO:0000313" key="8">
    <source>
        <dbReference type="Proteomes" id="UP000449547"/>
    </source>
</evidence>
<keyword evidence="2" id="KW-0813">Transport</keyword>
<protein>
    <recommendedName>
        <fullName evidence="6">Exocyst complex component Sec3 PIP2-binding N-terminal domain-containing protein</fullName>
    </recommendedName>
</protein>
<dbReference type="PANTHER" id="PTHR16092:SF14">
    <property type="entry name" value="EXOCYST COMPLEX COMPONENT 1 ISOFORM X1"/>
    <property type="match status" value="1"/>
</dbReference>
<feature type="compositionally biased region" description="Basic residues" evidence="5">
    <location>
        <begin position="440"/>
        <end position="453"/>
    </location>
</feature>
<feature type="compositionally biased region" description="Low complexity" evidence="5">
    <location>
        <begin position="7"/>
        <end position="19"/>
    </location>
</feature>
<dbReference type="OMA" id="SFMRVFP"/>
<dbReference type="GO" id="GO:0005546">
    <property type="term" value="F:phosphatidylinositol-4,5-bisphosphate binding"/>
    <property type="evidence" value="ECO:0007669"/>
    <property type="project" value="TreeGrafter"/>
</dbReference>
<dbReference type="Proteomes" id="UP000449547">
    <property type="component" value="Unassembled WGS sequence"/>
</dbReference>
<feature type="compositionally biased region" description="Polar residues" evidence="5">
    <location>
        <begin position="876"/>
        <end position="892"/>
    </location>
</feature>
<feature type="compositionally biased region" description="Polar residues" evidence="5">
    <location>
        <begin position="359"/>
        <end position="380"/>
    </location>
</feature>
<feature type="compositionally biased region" description="Acidic residues" evidence="5">
    <location>
        <begin position="426"/>
        <end position="436"/>
    </location>
</feature>
<feature type="region of interest" description="Disordered" evidence="5">
    <location>
        <begin position="207"/>
        <end position="493"/>
    </location>
</feature>
<dbReference type="VEuPathDB" id="FungiDB:DIURU_003874"/>
<feature type="compositionally biased region" description="Basic and acidic residues" evidence="5">
    <location>
        <begin position="454"/>
        <end position="464"/>
    </location>
</feature>
<dbReference type="EMBL" id="SWFT01000113">
    <property type="protein sequence ID" value="KAA8900293.1"/>
    <property type="molecule type" value="Genomic_DNA"/>
</dbReference>
<dbReference type="GeneID" id="54782525"/>
<reference evidence="7 8" key="1">
    <citation type="submission" date="2019-07" db="EMBL/GenBank/DDBJ databases">
        <title>Genome assembly of two rare yeast pathogens: Diutina rugosa and Trichomonascus ciferrii.</title>
        <authorList>
            <person name="Mixao V."/>
            <person name="Saus E."/>
            <person name="Hansen A."/>
            <person name="Lass-Flor C."/>
            <person name="Gabaldon T."/>
        </authorList>
    </citation>
    <scope>NUCLEOTIDE SEQUENCE [LARGE SCALE GENOMIC DNA]</scope>
    <source>
        <strain evidence="7 8">CBS 613</strain>
    </source>
</reference>